<dbReference type="InterPro" id="IPR001752">
    <property type="entry name" value="Kinesin_motor_dom"/>
</dbReference>
<dbReference type="InterPro" id="IPR036291">
    <property type="entry name" value="NAD(P)-bd_dom_sf"/>
</dbReference>
<evidence type="ECO:0000313" key="7">
    <source>
        <dbReference type="Proteomes" id="UP001604336"/>
    </source>
</evidence>
<dbReference type="SUPFAM" id="SSF51735">
    <property type="entry name" value="NAD(P)-binding Rossmann-fold domains"/>
    <property type="match status" value="1"/>
</dbReference>
<gene>
    <name evidence="6" type="ORF">Adt_20333</name>
</gene>
<sequence length="152" mass="16483">MTARWSLSGMTALVTGGTRGIGQATVEELAEMGAIVHTCSRNEVELNGRLREWISKGFKVTGSVCDASARDQREELMEKVSSIFNGKLNILFEQDRILVPKETAWFGYFPDGSCIFAYGQTGSGKTFTIYGSESNPGLTPLCMPPASSSVIM</sequence>
<reference evidence="7" key="1">
    <citation type="submission" date="2024-07" db="EMBL/GenBank/DDBJ databases">
        <title>Two chromosome-level genome assemblies of Korean endemic species Abeliophyllum distichum and Forsythia ovata (Oleaceae).</title>
        <authorList>
            <person name="Jang H."/>
        </authorList>
    </citation>
    <scope>NUCLEOTIDE SEQUENCE [LARGE SCALE GENOMIC DNA]</scope>
</reference>
<dbReference type="InterPro" id="IPR002347">
    <property type="entry name" value="SDR_fam"/>
</dbReference>
<dbReference type="Pfam" id="PF00225">
    <property type="entry name" value="Kinesin"/>
    <property type="match status" value="1"/>
</dbReference>
<dbReference type="Proteomes" id="UP001604336">
    <property type="component" value="Unassembled WGS sequence"/>
</dbReference>
<dbReference type="PANTHER" id="PTHR42898">
    <property type="entry name" value="TROPINONE REDUCTASE"/>
    <property type="match status" value="1"/>
</dbReference>
<dbReference type="PROSITE" id="PS50067">
    <property type="entry name" value="KINESIN_MOTOR_2"/>
    <property type="match status" value="1"/>
</dbReference>
<evidence type="ECO:0000256" key="2">
    <source>
        <dbReference type="ARBA" id="ARBA00023002"/>
    </source>
</evidence>
<name>A0ABD1SWA3_9LAMI</name>
<protein>
    <submittedName>
        <fullName evidence="6">NAD(P)-binding Rossmann-fold superfamily protein</fullName>
    </submittedName>
</protein>
<keyword evidence="4" id="KW-0547">Nucleotide-binding</keyword>
<evidence type="ECO:0000259" key="5">
    <source>
        <dbReference type="PROSITE" id="PS50067"/>
    </source>
</evidence>
<dbReference type="Pfam" id="PF00106">
    <property type="entry name" value="adh_short"/>
    <property type="match status" value="1"/>
</dbReference>
<dbReference type="AlphaFoldDB" id="A0ABD1SWA3"/>
<keyword evidence="4" id="KW-0067">ATP-binding</keyword>
<comment type="similarity">
    <text evidence="4">Belongs to the TRAFAC class myosin-kinesin ATPase superfamily. Kinesin family.</text>
</comment>
<organism evidence="6 7">
    <name type="scientific">Abeliophyllum distichum</name>
    <dbReference type="NCBI Taxonomy" id="126358"/>
    <lineage>
        <taxon>Eukaryota</taxon>
        <taxon>Viridiplantae</taxon>
        <taxon>Streptophyta</taxon>
        <taxon>Embryophyta</taxon>
        <taxon>Tracheophyta</taxon>
        <taxon>Spermatophyta</taxon>
        <taxon>Magnoliopsida</taxon>
        <taxon>eudicotyledons</taxon>
        <taxon>Gunneridae</taxon>
        <taxon>Pentapetalae</taxon>
        <taxon>asterids</taxon>
        <taxon>lamiids</taxon>
        <taxon>Lamiales</taxon>
        <taxon>Oleaceae</taxon>
        <taxon>Forsythieae</taxon>
        <taxon>Abeliophyllum</taxon>
    </lineage>
</organism>
<dbReference type="InterPro" id="IPR045000">
    <property type="entry name" value="TR"/>
</dbReference>
<comment type="caution">
    <text evidence="6">The sequence shown here is derived from an EMBL/GenBank/DDBJ whole genome shotgun (WGS) entry which is preliminary data.</text>
</comment>
<dbReference type="InterPro" id="IPR036961">
    <property type="entry name" value="Kinesin_motor_dom_sf"/>
</dbReference>
<dbReference type="GO" id="GO:0003774">
    <property type="term" value="F:cytoskeletal motor activity"/>
    <property type="evidence" value="ECO:0007669"/>
    <property type="project" value="UniProtKB-UniRule"/>
</dbReference>
<dbReference type="PRINTS" id="PR00081">
    <property type="entry name" value="GDHRDH"/>
</dbReference>
<keyword evidence="3 4" id="KW-0505">Motor protein</keyword>
<dbReference type="GO" id="GO:0005524">
    <property type="term" value="F:ATP binding"/>
    <property type="evidence" value="ECO:0007669"/>
    <property type="project" value="UniProtKB-UniRule"/>
</dbReference>
<dbReference type="InterPro" id="IPR027417">
    <property type="entry name" value="P-loop_NTPase"/>
</dbReference>
<feature type="domain" description="Kinesin motor" evidence="5">
    <location>
        <begin position="114"/>
        <end position="152"/>
    </location>
</feature>
<evidence type="ECO:0000256" key="1">
    <source>
        <dbReference type="ARBA" id="ARBA00022857"/>
    </source>
</evidence>
<keyword evidence="1" id="KW-0521">NADP</keyword>
<dbReference type="GO" id="GO:0016491">
    <property type="term" value="F:oxidoreductase activity"/>
    <property type="evidence" value="ECO:0007669"/>
    <property type="project" value="UniProtKB-KW"/>
</dbReference>
<keyword evidence="2" id="KW-0560">Oxidoreductase</keyword>
<dbReference type="SUPFAM" id="SSF52540">
    <property type="entry name" value="P-loop containing nucleoside triphosphate hydrolases"/>
    <property type="match status" value="1"/>
</dbReference>
<dbReference type="PANTHER" id="PTHR42898:SF6">
    <property type="entry name" value="NADP-DEPENDENT MANNITOL DEHYDROGENASE"/>
    <property type="match status" value="1"/>
</dbReference>
<accession>A0ABD1SWA3</accession>
<evidence type="ECO:0000313" key="6">
    <source>
        <dbReference type="EMBL" id="KAL2504712.1"/>
    </source>
</evidence>
<evidence type="ECO:0000256" key="3">
    <source>
        <dbReference type="ARBA" id="ARBA00023175"/>
    </source>
</evidence>
<proteinExistence type="inferred from homology"/>
<feature type="binding site" evidence="4">
    <location>
        <begin position="119"/>
        <end position="126"/>
    </location>
    <ligand>
        <name>ATP</name>
        <dbReference type="ChEBI" id="CHEBI:30616"/>
    </ligand>
</feature>
<dbReference type="Gene3D" id="3.40.50.720">
    <property type="entry name" value="NAD(P)-binding Rossmann-like Domain"/>
    <property type="match status" value="1"/>
</dbReference>
<evidence type="ECO:0000256" key="4">
    <source>
        <dbReference type="PROSITE-ProRule" id="PRU00283"/>
    </source>
</evidence>
<dbReference type="Gene3D" id="3.40.850.10">
    <property type="entry name" value="Kinesin motor domain"/>
    <property type="match status" value="1"/>
</dbReference>
<dbReference type="EMBL" id="JBFOLK010000006">
    <property type="protein sequence ID" value="KAL2504712.1"/>
    <property type="molecule type" value="Genomic_DNA"/>
</dbReference>
<keyword evidence="7" id="KW-1185">Reference proteome</keyword>